<protein>
    <submittedName>
        <fullName evidence="1">Uncharacterized protein</fullName>
    </submittedName>
</protein>
<dbReference type="Proteomes" id="UP001345219">
    <property type="component" value="Chromosome 16"/>
</dbReference>
<keyword evidence="2" id="KW-1185">Reference proteome</keyword>
<gene>
    <name evidence="1" type="ORF">SAY87_021271</name>
</gene>
<accession>A0AAN7JRW1</accession>
<proteinExistence type="predicted"/>
<dbReference type="EMBL" id="JAXIOK010000016">
    <property type="protein sequence ID" value="KAK4752473.1"/>
    <property type="molecule type" value="Genomic_DNA"/>
</dbReference>
<sequence>MDMEGDRLGPRAGDATGPGTDFKIMRATQFLVVQGYTALHLSYVVWECRALLSSPTGTENEIGITMLMVSSSDRVTKRQEEKRNIPLFFIAIQIFPRNFFPAKCTHITRLDTFQMPGYKG</sequence>
<evidence type="ECO:0000313" key="1">
    <source>
        <dbReference type="EMBL" id="KAK4752473.1"/>
    </source>
</evidence>
<comment type="caution">
    <text evidence="1">The sequence shown here is derived from an EMBL/GenBank/DDBJ whole genome shotgun (WGS) entry which is preliminary data.</text>
</comment>
<reference evidence="1 2" key="1">
    <citation type="journal article" date="2023" name="Hortic Res">
        <title>Pangenome of water caltrop reveals structural variations and asymmetric subgenome divergence after allopolyploidization.</title>
        <authorList>
            <person name="Zhang X."/>
            <person name="Chen Y."/>
            <person name="Wang L."/>
            <person name="Yuan Y."/>
            <person name="Fang M."/>
            <person name="Shi L."/>
            <person name="Lu R."/>
            <person name="Comes H.P."/>
            <person name="Ma Y."/>
            <person name="Chen Y."/>
            <person name="Huang G."/>
            <person name="Zhou Y."/>
            <person name="Zheng Z."/>
            <person name="Qiu Y."/>
        </authorList>
    </citation>
    <scope>NUCLEOTIDE SEQUENCE [LARGE SCALE GENOMIC DNA]</scope>
    <source>
        <tissue evidence="1">Roots</tissue>
    </source>
</reference>
<name>A0AAN7JRW1_9MYRT</name>
<organism evidence="1 2">
    <name type="scientific">Trapa incisa</name>
    <dbReference type="NCBI Taxonomy" id="236973"/>
    <lineage>
        <taxon>Eukaryota</taxon>
        <taxon>Viridiplantae</taxon>
        <taxon>Streptophyta</taxon>
        <taxon>Embryophyta</taxon>
        <taxon>Tracheophyta</taxon>
        <taxon>Spermatophyta</taxon>
        <taxon>Magnoliopsida</taxon>
        <taxon>eudicotyledons</taxon>
        <taxon>Gunneridae</taxon>
        <taxon>Pentapetalae</taxon>
        <taxon>rosids</taxon>
        <taxon>malvids</taxon>
        <taxon>Myrtales</taxon>
        <taxon>Lythraceae</taxon>
        <taxon>Trapa</taxon>
    </lineage>
</organism>
<evidence type="ECO:0000313" key="2">
    <source>
        <dbReference type="Proteomes" id="UP001345219"/>
    </source>
</evidence>
<dbReference type="AlphaFoldDB" id="A0AAN7JRW1"/>